<dbReference type="Proteomes" id="UP001432251">
    <property type="component" value="Chromosome"/>
</dbReference>
<sequence>MVTPSAELFQPLGADDPPVVGGYRLAAVLGAGGMGKVYLSYTPGGRPIALKVIRPEFSQDPEFRRRFEQEVSSAQRVQGLYTAPVIDGDTKGRQPWLATAYVPGPSLAHAVAQHGALPLRSALLLTVGVAEALHVIHGAGIVHRDLKPANVLLAGDGPRVIDFGIARAADATSLTGTGVSVGTPHFMAPEQAAAGTITPATDVFALGQITAFAAIGAPAFGEGSSHAVLYRIVHEDPDLSQLPDVLRPLVSHCLSRDPADRPSLTEIIEKCHELSPTPLRQGEDWLPQTFAGSITERLRLPAPAPTPPPAATAPTPPPPTAAATPAPPVGAPPHAPTAFGPHTPPPSPYAHTAPYPRPRAAPRTRRPCPPHSGTAATRPRTRPACPPPGRGSRRPRRRSGRG</sequence>
<keyword evidence="1" id="KW-0808">Transferase</keyword>
<organism evidence="1 2">
    <name type="scientific">Streptomyces citrinus</name>
    <dbReference type="NCBI Taxonomy" id="3118173"/>
    <lineage>
        <taxon>Bacteria</taxon>
        <taxon>Bacillati</taxon>
        <taxon>Actinomycetota</taxon>
        <taxon>Actinomycetes</taxon>
        <taxon>Kitasatosporales</taxon>
        <taxon>Streptomycetaceae</taxon>
        <taxon>Streptomyces</taxon>
    </lineage>
</organism>
<protein>
    <submittedName>
        <fullName evidence="1">Serine/threonine-protein kinase</fullName>
        <ecNumber evidence="1">2.7.11.1</ecNumber>
    </submittedName>
</protein>
<keyword evidence="2" id="KW-1185">Reference proteome</keyword>
<dbReference type="EMBL" id="CP146022">
    <property type="protein sequence ID" value="WWQ62462.1"/>
    <property type="molecule type" value="Genomic_DNA"/>
</dbReference>
<keyword evidence="1" id="KW-0418">Kinase</keyword>
<dbReference type="EC" id="2.7.11.1" evidence="1"/>
<evidence type="ECO:0000313" key="2">
    <source>
        <dbReference type="Proteomes" id="UP001432251"/>
    </source>
</evidence>
<gene>
    <name evidence="1" type="ORF">V2W30_03165</name>
</gene>
<evidence type="ECO:0000313" key="1">
    <source>
        <dbReference type="EMBL" id="WWQ62462.1"/>
    </source>
</evidence>
<name>A0ACD5A5I6_9ACTN</name>
<reference evidence="1" key="1">
    <citation type="journal article" date="2025" name="Int. J. Syst. Evol. Microbiol.">
        <title>Streptomyces citrinus sp. nov., with yellow diffusible pigment.</title>
        <authorList>
            <person name="He Y."/>
            <person name="Yang E."/>
            <person name="Xu J."/>
            <person name="Sun Y."/>
            <person name="Sun L."/>
        </authorList>
    </citation>
    <scope>NUCLEOTIDE SEQUENCE</scope>
    <source>
        <strain evidence="1">Q6</strain>
    </source>
</reference>
<accession>A0ACD5A5I6</accession>
<proteinExistence type="predicted"/>